<accession>X1TUP1</accession>
<protein>
    <recommendedName>
        <fullName evidence="1">CO dehydrogenase/acetyl-CoA synthase delta subunit TIM barrel domain-containing protein</fullName>
    </recommendedName>
</protein>
<proteinExistence type="predicted"/>
<reference evidence="2" key="1">
    <citation type="journal article" date="2014" name="Front. Microbiol.">
        <title>High frequency of phylogenetically diverse reductive dehalogenase-homologous genes in deep subseafloor sedimentary metagenomes.</title>
        <authorList>
            <person name="Kawai M."/>
            <person name="Futagami T."/>
            <person name="Toyoda A."/>
            <person name="Takaki Y."/>
            <person name="Nishi S."/>
            <person name="Hori S."/>
            <person name="Arai W."/>
            <person name="Tsubouchi T."/>
            <person name="Morono Y."/>
            <person name="Uchiyama I."/>
            <person name="Ito T."/>
            <person name="Fujiyama A."/>
            <person name="Inagaki F."/>
            <person name="Takami H."/>
        </authorList>
    </citation>
    <scope>NUCLEOTIDE SEQUENCE</scope>
    <source>
        <strain evidence="2">Expedition CK06-06</strain>
    </source>
</reference>
<gene>
    <name evidence="2" type="ORF">S12H4_47237</name>
</gene>
<dbReference type="AlphaFoldDB" id="X1TUP1"/>
<dbReference type="Pfam" id="PF03599">
    <property type="entry name" value="CdhD"/>
    <property type="match status" value="1"/>
</dbReference>
<comment type="caution">
    <text evidence="2">The sequence shown here is derived from an EMBL/GenBank/DDBJ whole genome shotgun (WGS) entry which is preliminary data.</text>
</comment>
<feature type="non-terminal residue" evidence="2">
    <location>
        <position position="1"/>
    </location>
</feature>
<organism evidence="2">
    <name type="scientific">marine sediment metagenome</name>
    <dbReference type="NCBI Taxonomy" id="412755"/>
    <lineage>
        <taxon>unclassified sequences</taxon>
        <taxon>metagenomes</taxon>
        <taxon>ecological metagenomes</taxon>
    </lineage>
</organism>
<dbReference type="EMBL" id="BARW01029391">
    <property type="protein sequence ID" value="GAJ08949.1"/>
    <property type="molecule type" value="Genomic_DNA"/>
</dbReference>
<name>X1TUP1_9ZZZZ</name>
<sequence length="149" mass="16386">GAELLPILTTIQNIYTDPQVPNTVEAKLCEIGDVNENSPVMFTTNFSLTYFCVEAEVERSKIPSYICVVETEGLGVLNAYAGDKLSAEKVVKTLESQNVAEKVKHTKLIIPGLLPSFRAEIEDTSEWKEVLIGPENASGIPAFLAEKWK</sequence>
<evidence type="ECO:0000259" key="1">
    <source>
        <dbReference type="Pfam" id="PF03599"/>
    </source>
</evidence>
<dbReference type="Gene3D" id="3.40.50.11600">
    <property type="match status" value="1"/>
</dbReference>
<dbReference type="InterPro" id="IPR016041">
    <property type="entry name" value="Ac-CoA_synth_d_su_TIM-brl"/>
</dbReference>
<feature type="domain" description="CO dehydrogenase/acetyl-CoA synthase delta subunit TIM barrel" evidence="1">
    <location>
        <begin position="3"/>
        <end position="143"/>
    </location>
</feature>
<evidence type="ECO:0000313" key="2">
    <source>
        <dbReference type="EMBL" id="GAJ08949.1"/>
    </source>
</evidence>